<dbReference type="Proteomes" id="UP000492820">
    <property type="component" value="Unassembled WGS sequence"/>
</dbReference>
<dbReference type="WBParaSite" id="EgrG_000429300">
    <property type="protein sequence ID" value="EgrG_000429300"/>
    <property type="gene ID" value="EgrG_000429300"/>
</dbReference>
<reference evidence="1 2" key="1">
    <citation type="journal article" date="2013" name="Nature">
        <title>The genomes of four tapeworm species reveal adaptations to parasitism.</title>
        <authorList>
            <person name="Tsai I.J."/>
            <person name="Zarowiecki M."/>
            <person name="Holroyd N."/>
            <person name="Garciarrubio A."/>
            <person name="Sanchez-Flores A."/>
            <person name="Brooks K.L."/>
            <person name="Tracey A."/>
            <person name="Bobes R.J."/>
            <person name="Fragoso G."/>
            <person name="Sciutto E."/>
            <person name="Aslett M."/>
            <person name="Beasley H."/>
            <person name="Bennett H.M."/>
            <person name="Cai J."/>
            <person name="Camicia F."/>
            <person name="Clark R."/>
            <person name="Cucher M."/>
            <person name="De Silva N."/>
            <person name="Day T.A."/>
            <person name="Deplazes P."/>
            <person name="Estrada K."/>
            <person name="Fernandez C."/>
            <person name="Holland P.W."/>
            <person name="Hou J."/>
            <person name="Hu S."/>
            <person name="Huckvale T."/>
            <person name="Hung S.S."/>
            <person name="Kamenetzky L."/>
            <person name="Keane J.A."/>
            <person name="Kiss F."/>
            <person name="Koziol U."/>
            <person name="Lambert O."/>
            <person name="Liu K."/>
            <person name="Luo X."/>
            <person name="Luo Y."/>
            <person name="Macchiaroli N."/>
            <person name="Nichol S."/>
            <person name="Paps J."/>
            <person name="Parkinson J."/>
            <person name="Pouchkina-Stantcheva N."/>
            <person name="Riddiford N."/>
            <person name="Rosenzvit M."/>
            <person name="Salinas G."/>
            <person name="Wasmuth J.D."/>
            <person name="Zamanian M."/>
            <person name="Zheng Y."/>
            <person name="Cai X."/>
            <person name="Soberon X."/>
            <person name="Olson P.D."/>
            <person name="Laclette J.P."/>
            <person name="Brehm K."/>
            <person name="Berriman M."/>
            <person name="Garciarrubio A."/>
            <person name="Bobes R.J."/>
            <person name="Fragoso G."/>
            <person name="Sanchez-Flores A."/>
            <person name="Estrada K."/>
            <person name="Cevallos M.A."/>
            <person name="Morett E."/>
            <person name="Gonzalez V."/>
            <person name="Portillo T."/>
            <person name="Ochoa-Leyva A."/>
            <person name="Jose M.V."/>
            <person name="Sciutto E."/>
            <person name="Landa A."/>
            <person name="Jimenez L."/>
            <person name="Valdes V."/>
            <person name="Carrero J.C."/>
            <person name="Larralde C."/>
            <person name="Morales-Montor J."/>
            <person name="Limon-Lason J."/>
            <person name="Soberon X."/>
            <person name="Laclette J.P."/>
        </authorList>
    </citation>
    <scope>NUCLEOTIDE SEQUENCE [LARGE SCALE GENOMIC DNA]</scope>
</reference>
<dbReference type="OrthoDB" id="6278752at2759"/>
<organism evidence="1">
    <name type="scientific">Echinococcus granulosus</name>
    <name type="common">Hydatid tapeworm</name>
    <dbReference type="NCBI Taxonomy" id="6210"/>
    <lineage>
        <taxon>Eukaryota</taxon>
        <taxon>Metazoa</taxon>
        <taxon>Spiralia</taxon>
        <taxon>Lophotrochozoa</taxon>
        <taxon>Platyhelminthes</taxon>
        <taxon>Cestoda</taxon>
        <taxon>Eucestoda</taxon>
        <taxon>Cyclophyllidea</taxon>
        <taxon>Taeniidae</taxon>
        <taxon>Echinococcus</taxon>
        <taxon>Echinococcus granulosus group</taxon>
    </lineage>
</organism>
<accession>A0A068WKL1</accession>
<gene>
    <name evidence="1" type="ORF">EgrG_000429300</name>
</gene>
<dbReference type="AlphaFoldDB" id="A0A068WKL1"/>
<reference evidence="3" key="3">
    <citation type="submission" date="2020-10" db="UniProtKB">
        <authorList>
            <consortium name="WormBaseParasite"/>
        </authorList>
    </citation>
    <scope>IDENTIFICATION</scope>
</reference>
<proteinExistence type="predicted"/>
<reference evidence="1" key="2">
    <citation type="submission" date="2014-06" db="EMBL/GenBank/DDBJ databases">
        <authorList>
            <person name="Aslett M."/>
        </authorList>
    </citation>
    <scope>NUCLEOTIDE SEQUENCE</scope>
</reference>
<dbReference type="EMBL" id="LK028579">
    <property type="protein sequence ID" value="CDS19011.1"/>
    <property type="molecule type" value="Genomic_DNA"/>
</dbReference>
<evidence type="ECO:0000313" key="1">
    <source>
        <dbReference type="EMBL" id="CDS19011.1"/>
    </source>
</evidence>
<sequence>MTHRTFGGGRVGCLFKEKLPEDRFEDFTNATPWEKFNTKLQIILLDWQKSSKDSLVISEPISSVRCSVASFDTFEFKVEHFIVHSVASTKYLDNELTRVLLVASSYDLDEFILISPADPKARRLVGTTRIRLLLSSIEMALAASACELPLLVSYGNDKLYYGLRLSRGGSATNLSPSEVFVPDSGLKKIEYAMSLTSLPHKKTHLVGLRDIFLEKVGSCEETPNVSVLQYFRMVKLKFQCSSHSHTDANARFVFSPEQVFSEVSLNIEINLLADAPNLHSHAINDDPEFRLVNLTPIEWSVDCVLAEVEQCLLDAVYHVITRALDITSLPTNTETPPPEMLCSDGMKSLLDASAAMPGMPAAYLSPEVPSSEALDDHLTRTLGCRYTGAAIHTLLIALHLLILRLRSTDFLTAIAGAWYGFLSHLRCTPNCELFPIPNVGECSSPVSSIDQALYILCQHPKSASSGLTSMKDSEEEFFDALEDQVVHHAGPTAQYCAVCRSVFEELESASPSSIAKWIAPYVLAHHISLFHRFVLPSALTAWYCGRLRTLRDEVSERASDQQSLFQAVRDFHRRTLCAVSLNTFFKYCDSVETLQPLAYELANRLHSWNAYQPSKLSRIECFNISRVLALPLSPEVRPLFVEGLVNTFGDSPQIPSRVPVCLSKASTQLSKAGLTIHAASLEPFPVYRLVTISPNQCLRRPNHKMSGPSQQRLFVCIRNTPTTHEDSISLKEKLHFIRSGQGDCSDLPTDRDRDEVCNLYFAGCFGEDCDIG</sequence>
<evidence type="ECO:0000313" key="2">
    <source>
        <dbReference type="Proteomes" id="UP000492820"/>
    </source>
</evidence>
<protein>
    <submittedName>
        <fullName evidence="1 3">Rab3 GTPase activating protein catalytic subunit</fullName>
    </submittedName>
</protein>
<evidence type="ECO:0000313" key="3">
    <source>
        <dbReference type="WBParaSite" id="EgrG_000429300"/>
    </source>
</evidence>
<name>A0A068WKL1_ECHGR</name>